<keyword evidence="2" id="KW-1185">Reference proteome</keyword>
<dbReference type="EMBL" id="CAJVPZ010003685">
    <property type="protein sequence ID" value="CAG8534044.1"/>
    <property type="molecule type" value="Genomic_DNA"/>
</dbReference>
<dbReference type="AlphaFoldDB" id="A0A9N9AKS0"/>
<proteinExistence type="predicted"/>
<protein>
    <submittedName>
        <fullName evidence="1">9627_t:CDS:1</fullName>
    </submittedName>
</protein>
<name>A0A9N9AKS0_9GLOM</name>
<accession>A0A9N9AKS0</accession>
<organism evidence="1 2">
    <name type="scientific">Racocetra fulgida</name>
    <dbReference type="NCBI Taxonomy" id="60492"/>
    <lineage>
        <taxon>Eukaryota</taxon>
        <taxon>Fungi</taxon>
        <taxon>Fungi incertae sedis</taxon>
        <taxon>Mucoromycota</taxon>
        <taxon>Glomeromycotina</taxon>
        <taxon>Glomeromycetes</taxon>
        <taxon>Diversisporales</taxon>
        <taxon>Gigasporaceae</taxon>
        <taxon>Racocetra</taxon>
    </lineage>
</organism>
<comment type="caution">
    <text evidence="1">The sequence shown here is derived from an EMBL/GenBank/DDBJ whole genome shotgun (WGS) entry which is preliminary data.</text>
</comment>
<reference evidence="1" key="1">
    <citation type="submission" date="2021-06" db="EMBL/GenBank/DDBJ databases">
        <authorList>
            <person name="Kallberg Y."/>
            <person name="Tangrot J."/>
            <person name="Rosling A."/>
        </authorList>
    </citation>
    <scope>NUCLEOTIDE SEQUENCE</scope>
    <source>
        <strain evidence="1">IN212</strain>
    </source>
</reference>
<dbReference type="Proteomes" id="UP000789396">
    <property type="component" value="Unassembled WGS sequence"/>
</dbReference>
<evidence type="ECO:0000313" key="1">
    <source>
        <dbReference type="EMBL" id="CAG8534044.1"/>
    </source>
</evidence>
<sequence>MPSHIPSQVPSHMLSHMPSQMLSQIPSQIPSQITSQMPSQIPLQSLQLPIPYLSNTPLQILPNILLYTMSNIPPQLLPNIPSQPYFIPYSNFPNFQPLPLYTLISQQSSISSKPVSQLDEFLTKIDEAENVNREILACLLNFQDQAIQVKQICKLTDEKFELVEITKEGWKIALQEASKEYNQ</sequence>
<evidence type="ECO:0000313" key="2">
    <source>
        <dbReference type="Proteomes" id="UP000789396"/>
    </source>
</evidence>
<dbReference type="OrthoDB" id="49335at2759"/>
<gene>
    <name evidence="1" type="ORF">RFULGI_LOCUS3922</name>
</gene>